<accession>A0AA35XDY3</accession>
<evidence type="ECO:0000256" key="1">
    <source>
        <dbReference type="ARBA" id="ARBA00001947"/>
    </source>
</evidence>
<dbReference type="SMART" id="SM00849">
    <property type="entry name" value="Lactamase_B"/>
    <property type="match status" value="1"/>
</dbReference>
<keyword evidence="7" id="KW-1185">Reference proteome</keyword>
<dbReference type="Pfam" id="PF00753">
    <property type="entry name" value="Lactamase_B"/>
    <property type="match status" value="1"/>
</dbReference>
<dbReference type="Gene3D" id="3.60.15.10">
    <property type="entry name" value="Ribonuclease Z/Hydroxyacylglutathione hydrolase-like"/>
    <property type="match status" value="1"/>
</dbReference>
<evidence type="ECO:0000259" key="5">
    <source>
        <dbReference type="SMART" id="SM00849"/>
    </source>
</evidence>
<evidence type="ECO:0000313" key="6">
    <source>
        <dbReference type="EMBL" id="CAI8053919.1"/>
    </source>
</evidence>
<evidence type="ECO:0000313" key="7">
    <source>
        <dbReference type="Proteomes" id="UP001174909"/>
    </source>
</evidence>
<dbReference type="CDD" id="cd06262">
    <property type="entry name" value="metallo-hydrolase-like_MBL-fold"/>
    <property type="match status" value="1"/>
</dbReference>
<keyword evidence="2" id="KW-0479">Metal-binding</keyword>
<comment type="caution">
    <text evidence="6">The sequence shown here is derived from an EMBL/GenBank/DDBJ whole genome shotgun (WGS) entry which is preliminary data.</text>
</comment>
<evidence type="ECO:0000256" key="4">
    <source>
        <dbReference type="ARBA" id="ARBA00022833"/>
    </source>
</evidence>
<organism evidence="6 7">
    <name type="scientific">Geodia barretti</name>
    <name type="common">Barrett's horny sponge</name>
    <dbReference type="NCBI Taxonomy" id="519541"/>
    <lineage>
        <taxon>Eukaryota</taxon>
        <taxon>Metazoa</taxon>
        <taxon>Porifera</taxon>
        <taxon>Demospongiae</taxon>
        <taxon>Heteroscleromorpha</taxon>
        <taxon>Tetractinellida</taxon>
        <taxon>Astrophorina</taxon>
        <taxon>Geodiidae</taxon>
        <taxon>Geodia</taxon>
    </lineage>
</organism>
<dbReference type="EMBL" id="CASHTH010004130">
    <property type="protein sequence ID" value="CAI8053919.1"/>
    <property type="molecule type" value="Genomic_DNA"/>
</dbReference>
<dbReference type="AlphaFoldDB" id="A0AA35XDY3"/>
<dbReference type="PANTHER" id="PTHR46233:SF3">
    <property type="entry name" value="HYDROXYACYLGLUTATHIONE HYDROLASE GLOC"/>
    <property type="match status" value="1"/>
</dbReference>
<dbReference type="InterPro" id="IPR051453">
    <property type="entry name" value="MBL_Glyoxalase_II"/>
</dbReference>
<evidence type="ECO:0000256" key="2">
    <source>
        <dbReference type="ARBA" id="ARBA00022723"/>
    </source>
</evidence>
<dbReference type="Proteomes" id="UP001174909">
    <property type="component" value="Unassembled WGS sequence"/>
</dbReference>
<dbReference type="PANTHER" id="PTHR46233">
    <property type="entry name" value="HYDROXYACYLGLUTATHIONE HYDROLASE GLOC"/>
    <property type="match status" value="1"/>
</dbReference>
<dbReference type="GO" id="GO:0046872">
    <property type="term" value="F:metal ion binding"/>
    <property type="evidence" value="ECO:0007669"/>
    <property type="project" value="UniProtKB-KW"/>
</dbReference>
<sequence length="188" mass="19791">MECGPYGNNMYLVVCPETNESILIDTPAEPDKMIELAKTTDVKAIIITHNHMDHLLGFEDVTAAIDAPVGIGADDADALSRPADILLNDGDVISAGNVNLTAVFTPGHTPGSTCYHTSGHLFSGDTLFPGGPGKSGSPEKLKQLIGSITSKLFPLGDDVNVYPGHGDDGHLQSSKEEYADFRIARASG</sequence>
<protein>
    <submittedName>
        <fullName evidence="6">Hydroxyacylglutathione hydrolase GloC</fullName>
    </submittedName>
</protein>
<evidence type="ECO:0000256" key="3">
    <source>
        <dbReference type="ARBA" id="ARBA00022801"/>
    </source>
</evidence>
<dbReference type="InterPro" id="IPR001279">
    <property type="entry name" value="Metallo-B-lactamas"/>
</dbReference>
<comment type="cofactor">
    <cofactor evidence="1">
        <name>Zn(2+)</name>
        <dbReference type="ChEBI" id="CHEBI:29105"/>
    </cofactor>
</comment>
<dbReference type="GO" id="GO:0016787">
    <property type="term" value="F:hydrolase activity"/>
    <property type="evidence" value="ECO:0007669"/>
    <property type="project" value="UniProtKB-KW"/>
</dbReference>
<dbReference type="SUPFAM" id="SSF56281">
    <property type="entry name" value="Metallo-hydrolase/oxidoreductase"/>
    <property type="match status" value="1"/>
</dbReference>
<proteinExistence type="predicted"/>
<gene>
    <name evidence="6" type="ORF">GBAR_LOCUS29470</name>
</gene>
<feature type="domain" description="Metallo-beta-lactamase" evidence="5">
    <location>
        <begin position="7"/>
        <end position="165"/>
    </location>
</feature>
<name>A0AA35XDY3_GEOBA</name>
<keyword evidence="4" id="KW-0862">Zinc</keyword>
<dbReference type="InterPro" id="IPR036866">
    <property type="entry name" value="RibonucZ/Hydroxyglut_hydro"/>
</dbReference>
<keyword evidence="3 6" id="KW-0378">Hydrolase</keyword>
<reference evidence="6" key="1">
    <citation type="submission" date="2023-03" db="EMBL/GenBank/DDBJ databases">
        <authorList>
            <person name="Steffen K."/>
            <person name="Cardenas P."/>
        </authorList>
    </citation>
    <scope>NUCLEOTIDE SEQUENCE</scope>
</reference>